<protein>
    <recommendedName>
        <fullName evidence="6">TonB C-terminal domain-containing protein</fullName>
    </recommendedName>
</protein>
<evidence type="ECO:0000256" key="2">
    <source>
        <dbReference type="ARBA" id="ARBA00022692"/>
    </source>
</evidence>
<dbReference type="Proteomes" id="UP000235616">
    <property type="component" value="Unassembled WGS sequence"/>
</dbReference>
<evidence type="ECO:0000313" key="8">
    <source>
        <dbReference type="Proteomes" id="UP000235616"/>
    </source>
</evidence>
<dbReference type="PROSITE" id="PS51257">
    <property type="entry name" value="PROKAR_LIPOPROTEIN"/>
    <property type="match status" value="1"/>
</dbReference>
<dbReference type="AlphaFoldDB" id="A0A2N7VCS2"/>
<dbReference type="Pfam" id="PF03544">
    <property type="entry name" value="TonB_C"/>
    <property type="match status" value="1"/>
</dbReference>
<feature type="domain" description="TonB C-terminal" evidence="6">
    <location>
        <begin position="87"/>
        <end position="178"/>
    </location>
</feature>
<evidence type="ECO:0000256" key="1">
    <source>
        <dbReference type="ARBA" id="ARBA00004167"/>
    </source>
</evidence>
<comment type="subcellular location">
    <subcellularLocation>
        <location evidence="1">Membrane</location>
        <topology evidence="1">Single-pass membrane protein</topology>
    </subcellularLocation>
</comment>
<evidence type="ECO:0000256" key="3">
    <source>
        <dbReference type="ARBA" id="ARBA00022989"/>
    </source>
</evidence>
<dbReference type="InterPro" id="IPR037682">
    <property type="entry name" value="TonB_C"/>
</dbReference>
<evidence type="ECO:0000259" key="6">
    <source>
        <dbReference type="PROSITE" id="PS52015"/>
    </source>
</evidence>
<keyword evidence="2" id="KW-0812">Transmembrane</keyword>
<organism evidence="7 8">
    <name type="scientific">Trinickia dabaoshanensis</name>
    <dbReference type="NCBI Taxonomy" id="564714"/>
    <lineage>
        <taxon>Bacteria</taxon>
        <taxon>Pseudomonadati</taxon>
        <taxon>Pseudomonadota</taxon>
        <taxon>Betaproteobacteria</taxon>
        <taxon>Burkholderiales</taxon>
        <taxon>Burkholderiaceae</taxon>
        <taxon>Trinickia</taxon>
    </lineage>
</organism>
<gene>
    <name evidence="7" type="ORF">C0Z18_29070</name>
</gene>
<name>A0A2N7VCS2_9BURK</name>
<dbReference type="EMBL" id="PNYA01000037">
    <property type="protein sequence ID" value="PMS14956.1"/>
    <property type="molecule type" value="Genomic_DNA"/>
</dbReference>
<dbReference type="RefSeq" id="WP_102648904.1">
    <property type="nucleotide sequence ID" value="NZ_PNYA01000037.1"/>
</dbReference>
<dbReference type="NCBIfam" id="TIGR01352">
    <property type="entry name" value="tonB_Cterm"/>
    <property type="match status" value="1"/>
</dbReference>
<dbReference type="GO" id="GO:0055085">
    <property type="term" value="P:transmembrane transport"/>
    <property type="evidence" value="ECO:0007669"/>
    <property type="project" value="InterPro"/>
</dbReference>
<comment type="caution">
    <text evidence="7">The sequence shown here is derived from an EMBL/GenBank/DDBJ whole genome shotgun (WGS) entry which is preliminary data.</text>
</comment>
<dbReference type="InterPro" id="IPR006260">
    <property type="entry name" value="TonB/TolA_C"/>
</dbReference>
<feature type="region of interest" description="Disordered" evidence="5">
    <location>
        <begin position="43"/>
        <end position="69"/>
    </location>
</feature>
<dbReference type="GO" id="GO:0016020">
    <property type="term" value="C:membrane"/>
    <property type="evidence" value="ECO:0007669"/>
    <property type="project" value="UniProtKB-SubCell"/>
</dbReference>
<evidence type="ECO:0000313" key="7">
    <source>
        <dbReference type="EMBL" id="PMS14956.1"/>
    </source>
</evidence>
<evidence type="ECO:0000256" key="5">
    <source>
        <dbReference type="SAM" id="MobiDB-lite"/>
    </source>
</evidence>
<feature type="compositionally biased region" description="Low complexity" evidence="5">
    <location>
        <begin position="54"/>
        <end position="69"/>
    </location>
</feature>
<proteinExistence type="predicted"/>
<keyword evidence="3" id="KW-1133">Transmembrane helix</keyword>
<accession>A0A2N7VCS2</accession>
<dbReference type="PROSITE" id="PS52015">
    <property type="entry name" value="TONB_CTD"/>
    <property type="match status" value="1"/>
</dbReference>
<evidence type="ECO:0000256" key="4">
    <source>
        <dbReference type="ARBA" id="ARBA00023136"/>
    </source>
</evidence>
<dbReference type="SUPFAM" id="SSF74653">
    <property type="entry name" value="TolA/TonB C-terminal domain"/>
    <property type="match status" value="1"/>
</dbReference>
<keyword evidence="8" id="KW-1185">Reference proteome</keyword>
<dbReference type="Gene3D" id="3.30.1150.10">
    <property type="match status" value="1"/>
</dbReference>
<dbReference type="OrthoDB" id="9792439at2"/>
<keyword evidence="4" id="KW-0472">Membrane</keyword>
<reference evidence="7 8" key="1">
    <citation type="submission" date="2018-01" db="EMBL/GenBank/DDBJ databases">
        <title>Whole genome analyses suggest that Burkholderia sensu lato contains two further novel genera in the rhizoxinica-symbiotica group Mycetohabitans gen. nov., and Trinickia gen. nov.: implications for the evolution of diazotrophy and nodulation in the Burkholderiaceae.</title>
        <authorList>
            <person name="Estrada-de los Santos P."/>
            <person name="Palmer M."/>
            <person name="Chavez-Ramirez B."/>
            <person name="Beukes C."/>
            <person name="Steenkamp E.T."/>
            <person name="Hirsch A.M."/>
            <person name="Manyaka P."/>
            <person name="Maluk M."/>
            <person name="Lafos M."/>
            <person name="Crook M."/>
            <person name="Gross E."/>
            <person name="Simon M.F."/>
            <person name="Bueno dos Reis Junior F."/>
            <person name="Poole P.S."/>
            <person name="Venter S.N."/>
            <person name="James E.K."/>
        </authorList>
    </citation>
    <scope>NUCLEOTIDE SEQUENCE [LARGE SCALE GENOMIC DNA]</scope>
    <source>
        <strain evidence="7 8">GIMN1.004</strain>
    </source>
</reference>
<sequence length="180" mass="18978">MKKTACIAAALILTGCASIRDSDQCPVQFRLGQRMPVCASQALSPPAPAHSGQALPSADPSPSLALPAPAASLPSSAPLHERVVTKEVAGKQVTCHIPLPEYPIDAQRAHQTGTVIVRITVWPPNIVKQLTLAESGGNPSFDAAAMRAAEGTVCTSAEERFQLFQSFEFNLWKSPGAQPN</sequence>